<dbReference type="PANTHER" id="PTHR44329">
    <property type="entry name" value="SERINE/THREONINE-PROTEIN KINASE TNNI3K-RELATED"/>
    <property type="match status" value="1"/>
</dbReference>
<dbReference type="InterPro" id="IPR001245">
    <property type="entry name" value="Ser-Thr/Tyr_kinase_cat_dom"/>
</dbReference>
<protein>
    <submittedName>
        <fullName evidence="6">Ser/Thr protein kinase</fullName>
    </submittedName>
</protein>
<gene>
    <name evidence="7" type="ORF">A8135_08300</name>
    <name evidence="6" type="ORF">Ljam_0759</name>
</gene>
<dbReference type="EMBL" id="LNYG01000012">
    <property type="protein sequence ID" value="KTD09409.1"/>
    <property type="molecule type" value="Genomic_DNA"/>
</dbReference>
<dbReference type="EMBL" id="LYOZ01000002">
    <property type="protein sequence ID" value="OCH99235.1"/>
    <property type="molecule type" value="Genomic_DNA"/>
</dbReference>
<dbReference type="Proteomes" id="UP000054715">
    <property type="component" value="Unassembled WGS sequence"/>
</dbReference>
<evidence type="ECO:0000313" key="7">
    <source>
        <dbReference type="EMBL" id="OCH99235.1"/>
    </source>
</evidence>
<feature type="domain" description="Protein kinase" evidence="5">
    <location>
        <begin position="32"/>
        <end position="286"/>
    </location>
</feature>
<dbReference type="InterPro" id="IPR011009">
    <property type="entry name" value="Kinase-like_dom_sf"/>
</dbReference>
<keyword evidence="1" id="KW-0723">Serine/threonine-protein kinase</keyword>
<dbReference type="RefSeq" id="WP_058448800.1">
    <property type="nucleotide sequence ID" value="NZ_CAAAJF010000006.1"/>
</dbReference>
<dbReference type="SUPFAM" id="SSF56112">
    <property type="entry name" value="Protein kinase-like (PK-like)"/>
    <property type="match status" value="1"/>
</dbReference>
<evidence type="ECO:0000256" key="2">
    <source>
        <dbReference type="ARBA" id="ARBA00022741"/>
    </source>
</evidence>
<keyword evidence="9" id="KW-1185">Reference proteome</keyword>
<dbReference type="Pfam" id="PF00069">
    <property type="entry name" value="Pkinase"/>
    <property type="match status" value="1"/>
</dbReference>
<dbReference type="GO" id="GO:0004674">
    <property type="term" value="F:protein serine/threonine kinase activity"/>
    <property type="evidence" value="ECO:0007669"/>
    <property type="project" value="UniProtKB-KW"/>
</dbReference>
<dbReference type="InterPro" id="IPR000719">
    <property type="entry name" value="Prot_kinase_dom"/>
</dbReference>
<dbReference type="InterPro" id="IPR017441">
    <property type="entry name" value="Protein_kinase_ATP_BS"/>
</dbReference>
<feature type="binding site" evidence="4">
    <location>
        <position position="63"/>
    </location>
    <ligand>
        <name>ATP</name>
        <dbReference type="ChEBI" id="CHEBI:30616"/>
    </ligand>
</feature>
<dbReference type="Gene3D" id="1.10.510.10">
    <property type="entry name" value="Transferase(Phosphotransferase) domain 1"/>
    <property type="match status" value="1"/>
</dbReference>
<dbReference type="Proteomes" id="UP000093336">
    <property type="component" value="Unassembled WGS sequence"/>
</dbReference>
<name>A0A0W0UNF2_9GAMM</name>
<evidence type="ECO:0000313" key="9">
    <source>
        <dbReference type="Proteomes" id="UP000093336"/>
    </source>
</evidence>
<reference evidence="6 8" key="1">
    <citation type="submission" date="2015-11" db="EMBL/GenBank/DDBJ databases">
        <title>Genomic analysis of 38 Legionella species identifies large and diverse effector repertoires.</title>
        <authorList>
            <person name="Burstein D."/>
            <person name="Amaro F."/>
            <person name="Zusman T."/>
            <person name="Lifshitz Z."/>
            <person name="Cohen O."/>
            <person name="Gilbert J.A."/>
            <person name="Pupko T."/>
            <person name="Shuman H.A."/>
            <person name="Segal G."/>
        </authorList>
    </citation>
    <scope>NUCLEOTIDE SEQUENCE [LARGE SCALE GENOMIC DNA]</scope>
    <source>
        <strain evidence="6 8">JA-26-G1-E2</strain>
    </source>
</reference>
<dbReference type="AlphaFoldDB" id="A0A0W0UNF2"/>
<evidence type="ECO:0000259" key="5">
    <source>
        <dbReference type="PROSITE" id="PS50011"/>
    </source>
</evidence>
<dbReference type="PRINTS" id="PR00109">
    <property type="entry name" value="TYRKINASE"/>
</dbReference>
<evidence type="ECO:0000313" key="6">
    <source>
        <dbReference type="EMBL" id="KTD09409.1"/>
    </source>
</evidence>
<dbReference type="SMART" id="SM00220">
    <property type="entry name" value="S_TKc"/>
    <property type="match status" value="1"/>
</dbReference>
<dbReference type="InterPro" id="IPR008271">
    <property type="entry name" value="Ser/Thr_kinase_AS"/>
</dbReference>
<comment type="caution">
    <text evidence="6">The sequence shown here is derived from an EMBL/GenBank/DDBJ whole genome shotgun (WGS) entry which is preliminary data.</text>
</comment>
<proteinExistence type="predicted"/>
<dbReference type="OrthoDB" id="9801841at2"/>
<keyword evidence="6" id="KW-0418">Kinase</keyword>
<dbReference type="GO" id="GO:0005524">
    <property type="term" value="F:ATP binding"/>
    <property type="evidence" value="ECO:0007669"/>
    <property type="project" value="UniProtKB-UniRule"/>
</dbReference>
<reference evidence="7 9" key="2">
    <citation type="submission" date="2016-05" db="EMBL/GenBank/DDBJ databases">
        <authorList>
            <person name="Prochazka B."/>
            <person name="Indra A."/>
            <person name="Hasenberger P."/>
            <person name="Blaschitz M."/>
            <person name="Wagner L."/>
            <person name="Wewalka G."/>
            <person name="Sorschag S."/>
            <person name="Schmid D."/>
            <person name="Ruppitsch W."/>
        </authorList>
    </citation>
    <scope>NUCLEOTIDE SEQUENCE [LARGE SCALE GENOMIC DNA]</scope>
    <source>
        <strain evidence="7 9">974010_12</strain>
    </source>
</reference>
<evidence type="ECO:0000256" key="3">
    <source>
        <dbReference type="ARBA" id="ARBA00022840"/>
    </source>
</evidence>
<keyword evidence="6" id="KW-0808">Transferase</keyword>
<organism evidence="6 8">
    <name type="scientific">Legionella jamestowniensis</name>
    <dbReference type="NCBI Taxonomy" id="455"/>
    <lineage>
        <taxon>Bacteria</taxon>
        <taxon>Pseudomonadati</taxon>
        <taxon>Pseudomonadota</taxon>
        <taxon>Gammaproteobacteria</taxon>
        <taxon>Legionellales</taxon>
        <taxon>Legionellaceae</taxon>
        <taxon>Legionella</taxon>
    </lineage>
</organism>
<dbReference type="InterPro" id="IPR051681">
    <property type="entry name" value="Ser/Thr_Kinases-Pseudokinases"/>
</dbReference>
<dbReference type="PROSITE" id="PS00108">
    <property type="entry name" value="PROTEIN_KINASE_ST"/>
    <property type="match status" value="1"/>
</dbReference>
<evidence type="ECO:0000313" key="8">
    <source>
        <dbReference type="Proteomes" id="UP000054715"/>
    </source>
</evidence>
<dbReference type="PROSITE" id="PS00107">
    <property type="entry name" value="PROTEIN_KINASE_ATP"/>
    <property type="match status" value="1"/>
</dbReference>
<keyword evidence="2 4" id="KW-0547">Nucleotide-binding</keyword>
<dbReference type="PATRIC" id="fig|455.5.peg.809"/>
<evidence type="ECO:0000256" key="4">
    <source>
        <dbReference type="PROSITE-ProRule" id="PRU10141"/>
    </source>
</evidence>
<keyword evidence="3 4" id="KW-0067">ATP-binding</keyword>
<dbReference type="PIRSF" id="PIRSF000654">
    <property type="entry name" value="Integrin-linked_kinase"/>
    <property type="match status" value="1"/>
</dbReference>
<accession>A0A0W0UNF2</accession>
<dbReference type="PROSITE" id="PS50011">
    <property type="entry name" value="PROTEIN_KINASE_DOM"/>
    <property type="match status" value="1"/>
</dbReference>
<sequence length="293" mass="32823">MPYETTKQTLETTAEVTAQNADPYLMDKKDFTAAGEVLGKGSFAKVIKVVFRGSEAALKIAKKKNVATAKHEKKIMQDLTDFHSACIVQFLGYMSCEGRYVIAMEYMPNGSIEHRIAASQEPLPWSLRFQWITKITKALVFLHENDVVHRDIKSANILLDKDLNPKISDFGCAVKMSSGRLLEGLFGTPLWMAPEIFAQQPYGKEVDVYSMSITIWEIVSWKRAHTNKDFLSLAQAVIQGERPKIPANTPPKIAKYITLGWAKRPDDRPSASELSLRLEQNADEILGASALKF</sequence>
<evidence type="ECO:0000256" key="1">
    <source>
        <dbReference type="ARBA" id="ARBA00022527"/>
    </source>
</evidence>
<dbReference type="STRING" id="455.Ljam_0759"/>